<evidence type="ECO:0000313" key="2">
    <source>
        <dbReference type="EMBL" id="GJE02547.1"/>
    </source>
</evidence>
<reference evidence="2" key="2">
    <citation type="submission" date="2021-08" db="EMBL/GenBank/DDBJ databases">
        <authorList>
            <person name="Tani A."/>
            <person name="Ola A."/>
            <person name="Ogura Y."/>
            <person name="Katsura K."/>
            <person name="Hayashi T."/>
        </authorList>
    </citation>
    <scope>NUCLEOTIDE SEQUENCE</scope>
    <source>
        <strain evidence="2">DSM 17168</strain>
    </source>
</reference>
<dbReference type="SUPFAM" id="SSF53756">
    <property type="entry name" value="UDP-Glycosyltransferase/glycogen phosphorylase"/>
    <property type="match status" value="1"/>
</dbReference>
<dbReference type="EMBL" id="BPQQ01000058">
    <property type="protein sequence ID" value="GJE02547.1"/>
    <property type="molecule type" value="Genomic_DNA"/>
</dbReference>
<feature type="region of interest" description="Disordered" evidence="1">
    <location>
        <begin position="530"/>
        <end position="565"/>
    </location>
</feature>
<evidence type="ECO:0000313" key="3">
    <source>
        <dbReference type="Proteomes" id="UP001055153"/>
    </source>
</evidence>
<sequence length="565" mass="63396">MFDIEWYLSKYQDVKISGTDPIIHYIEHGSKEGRLPNPLFQTHWYLDRYPEVRSLGENPLAHYIRHGVDQGLQPHPLFDTAWYARRYSEAARGGLHPLAHFLRYAVDGSVDPNPVFGTGAYLTRHPDLGQTRVNPLAHYAATDMNFCAKAETARAGRPGTSGREILYIDSYHPRFKADSGSLDALNFLRIFINLGFKITFIAAAEFFEQNPHREHIENMGVDCIDYYKFISVEDYIEKNGTLFDIFFLSRVHCGGNYYKHARKAAPEAKIIFNTVDLHHLREEREARLTKDRLALNRSYWTREREYYLSRMCDATIVVSSAESKIIGDNVKGANVRMIPLLRDLTGRGRPFAERDGVGFIGGYRHSPNVDALLYLLTEIWPLVTAINDRLTLYVMGADLPESFKERADRNVVYAGYVDDMAEALGTLRVTTAPLRYGAGAKGKLVSSLLHGVPCVATPVAAEGLDLVPGQDVLVADDPAAFAELICRLHNDQALWERVSRSGYAHASRLHDINRGYDLMQSLLESIGLSRDAKSGSGGGWPCREPPSARGSRARNAALASLPEHR</sequence>
<keyword evidence="3" id="KW-1185">Reference proteome</keyword>
<proteinExistence type="predicted"/>
<reference evidence="2" key="1">
    <citation type="journal article" date="2021" name="Front. Microbiol.">
        <title>Comprehensive Comparative Genomics and Phenotyping of Methylobacterium Species.</title>
        <authorList>
            <person name="Alessa O."/>
            <person name="Ogura Y."/>
            <person name="Fujitani Y."/>
            <person name="Takami H."/>
            <person name="Hayashi T."/>
            <person name="Sahin N."/>
            <person name="Tani A."/>
        </authorList>
    </citation>
    <scope>NUCLEOTIDE SEQUENCE</scope>
    <source>
        <strain evidence="2">DSM 17168</strain>
    </source>
</reference>
<dbReference type="RefSeq" id="WP_238239096.1">
    <property type="nucleotide sequence ID" value="NZ_BPQQ01000058.1"/>
</dbReference>
<comment type="caution">
    <text evidence="2">The sequence shown here is derived from an EMBL/GenBank/DDBJ whole genome shotgun (WGS) entry which is preliminary data.</text>
</comment>
<protein>
    <recommendedName>
        <fullName evidence="4">Glycosyltransferase</fullName>
    </recommendedName>
</protein>
<gene>
    <name evidence="2" type="ORF">GMJLKIPL_4496</name>
</gene>
<dbReference type="Gene3D" id="3.40.50.2000">
    <property type="entry name" value="Glycogen Phosphorylase B"/>
    <property type="match status" value="1"/>
</dbReference>
<accession>A0ABQ4SH43</accession>
<evidence type="ECO:0008006" key="4">
    <source>
        <dbReference type="Google" id="ProtNLM"/>
    </source>
</evidence>
<name>A0ABQ4SH43_9HYPH</name>
<dbReference type="Pfam" id="PF13692">
    <property type="entry name" value="Glyco_trans_1_4"/>
    <property type="match status" value="1"/>
</dbReference>
<organism evidence="2 3">
    <name type="scientific">Methylobacterium isbiliense</name>
    <dbReference type="NCBI Taxonomy" id="315478"/>
    <lineage>
        <taxon>Bacteria</taxon>
        <taxon>Pseudomonadati</taxon>
        <taxon>Pseudomonadota</taxon>
        <taxon>Alphaproteobacteria</taxon>
        <taxon>Hyphomicrobiales</taxon>
        <taxon>Methylobacteriaceae</taxon>
        <taxon>Methylobacterium</taxon>
    </lineage>
</organism>
<dbReference type="Proteomes" id="UP001055153">
    <property type="component" value="Unassembled WGS sequence"/>
</dbReference>
<evidence type="ECO:0000256" key="1">
    <source>
        <dbReference type="SAM" id="MobiDB-lite"/>
    </source>
</evidence>